<dbReference type="CDD" id="cd00683">
    <property type="entry name" value="Trans_IPPS_HH"/>
    <property type="match status" value="1"/>
</dbReference>
<evidence type="ECO:0000256" key="6">
    <source>
        <dbReference type="ARBA" id="ARBA00022746"/>
    </source>
</evidence>
<evidence type="ECO:0000313" key="11">
    <source>
        <dbReference type="Proteomes" id="UP000290289"/>
    </source>
</evidence>
<organism evidence="10 11">
    <name type="scientific">Malus domestica</name>
    <name type="common">Apple</name>
    <name type="synonym">Pyrus malus</name>
    <dbReference type="NCBI Taxonomy" id="3750"/>
    <lineage>
        <taxon>Eukaryota</taxon>
        <taxon>Viridiplantae</taxon>
        <taxon>Streptophyta</taxon>
        <taxon>Embryophyta</taxon>
        <taxon>Tracheophyta</taxon>
        <taxon>Spermatophyta</taxon>
        <taxon>Magnoliopsida</taxon>
        <taxon>eudicotyledons</taxon>
        <taxon>Gunneridae</taxon>
        <taxon>Pentapetalae</taxon>
        <taxon>rosids</taxon>
        <taxon>fabids</taxon>
        <taxon>Rosales</taxon>
        <taxon>Rosaceae</taxon>
        <taxon>Amygdaloideae</taxon>
        <taxon>Maleae</taxon>
        <taxon>Malus</taxon>
    </lineage>
</organism>
<keyword evidence="11" id="KW-1185">Reference proteome</keyword>
<dbReference type="GO" id="GO:0016117">
    <property type="term" value="P:carotenoid biosynthetic process"/>
    <property type="evidence" value="ECO:0007669"/>
    <property type="project" value="UniProtKB-KW"/>
</dbReference>
<dbReference type="SFLD" id="SFLDG01018">
    <property type="entry name" value="Squalene/Phytoene_Synthase_Lik"/>
    <property type="match status" value="1"/>
</dbReference>
<name>A0A498K8Q1_MALDO</name>
<proteinExistence type="inferred from homology"/>
<evidence type="ECO:0000256" key="3">
    <source>
        <dbReference type="ARBA" id="ARBA00006251"/>
    </source>
</evidence>
<comment type="pathway">
    <text evidence="2">Carotenoid biosynthesis; phytoene biosynthesis; all-trans-phytoene from geranylgeranyl diphosphate: step 1/1.</text>
</comment>
<dbReference type="InterPro" id="IPR008949">
    <property type="entry name" value="Isoprenoid_synthase_dom_sf"/>
</dbReference>
<comment type="caution">
    <text evidence="10">The sequence shown here is derived from an EMBL/GenBank/DDBJ whole genome shotgun (WGS) entry which is preliminary data.</text>
</comment>
<dbReference type="SFLD" id="SFLDG01212">
    <property type="entry name" value="Phytoene_synthase_like"/>
    <property type="match status" value="1"/>
</dbReference>
<dbReference type="EC" id="2.5.1.32" evidence="4"/>
<dbReference type="InterPro" id="IPR019845">
    <property type="entry name" value="Squalene/phytoene_synthase_CS"/>
</dbReference>
<evidence type="ECO:0000313" key="10">
    <source>
        <dbReference type="EMBL" id="RXI03756.1"/>
    </source>
</evidence>
<dbReference type="InterPro" id="IPR056657">
    <property type="entry name" value="DUF7755"/>
</dbReference>
<dbReference type="Pfam" id="PF00494">
    <property type="entry name" value="SQS_PSY"/>
    <property type="match status" value="1"/>
</dbReference>
<keyword evidence="7" id="KW-0414">Isoprene biosynthesis</keyword>
<protein>
    <recommendedName>
        <fullName evidence="4">15-cis-phytoene synthase</fullName>
        <ecNumber evidence="4">2.5.1.32</ecNumber>
    </recommendedName>
</protein>
<feature type="transmembrane region" description="Helical" evidence="8">
    <location>
        <begin position="901"/>
        <end position="923"/>
    </location>
</feature>
<dbReference type="STRING" id="3750.A0A498K8Q1"/>
<evidence type="ECO:0000256" key="1">
    <source>
        <dbReference type="ARBA" id="ARBA00001805"/>
    </source>
</evidence>
<dbReference type="GO" id="GO:0009536">
    <property type="term" value="C:plastid"/>
    <property type="evidence" value="ECO:0007669"/>
    <property type="project" value="UniProtKB-ARBA"/>
</dbReference>
<dbReference type="EMBL" id="RDQH01000329">
    <property type="protein sequence ID" value="RXI03756.1"/>
    <property type="molecule type" value="Genomic_DNA"/>
</dbReference>
<dbReference type="InterPro" id="IPR044843">
    <property type="entry name" value="Trans_IPPS_bact-type"/>
</dbReference>
<keyword evidence="6" id="KW-0125">Carotenoid biosynthesis</keyword>
<accession>A0A498K8Q1</accession>
<feature type="domain" description="DUF7755" evidence="9">
    <location>
        <begin position="350"/>
        <end position="496"/>
    </location>
</feature>
<dbReference type="SUPFAM" id="SSF48576">
    <property type="entry name" value="Terpenoid synthases"/>
    <property type="match status" value="1"/>
</dbReference>
<comment type="similarity">
    <text evidence="3">Belongs to the phytoene/squalene synthase family.</text>
</comment>
<reference evidence="10 11" key="1">
    <citation type="submission" date="2018-10" db="EMBL/GenBank/DDBJ databases">
        <title>A high-quality apple genome assembly.</title>
        <authorList>
            <person name="Hu J."/>
        </authorList>
    </citation>
    <scope>NUCLEOTIDE SEQUENCE [LARGE SCALE GENOMIC DNA]</scope>
    <source>
        <strain evidence="11">cv. HFTH1</strain>
        <tissue evidence="10">Young leaf</tissue>
    </source>
</reference>
<dbReference type="Gene3D" id="1.10.600.10">
    <property type="entry name" value="Farnesyl Diphosphate Synthase"/>
    <property type="match status" value="1"/>
</dbReference>
<sequence length="1074" mass="121797">MCSTFSLAAKAYTRDSNGKFPPRKYMVIATRRRAPKQIISMPVFWNYQYKSFPLLLIYKYKISFKGSPRHVRWPKKAAVENQGWILALLKNHLKDAGRFRSAEKHYGLSMLGVGGHELVDGPNSVHMSSDVLDMWEVRLQDIFEGRPHDIINVALTHIVFGFSLDIKCYSWQSLSSPRRACAFWVIRYRYFCKKVERVHEWREFMKEQIASARIYFNLIWSALFLYRGILDAIEDNGYDNLTKRAYLLASGSETAAMESIPLRHSISATNQSFLLKRQRDPENQFQSSSRRFHLHTPTRRFRIHSKLSGFRDSKGYARPSRLLPATEVKICTDNSVEKLFSSLRDDGSQSLYKVKLGTSNVYGSSLSDLNAGILLCVIDENGDSILQRIPSSIITNHATESEDGVLHFQRGSVDEFTFEGPKLGKFGAVWISLESGQWRLGSVSLTVICGNQSSLEEKDEEKLQYTGFSYNFAVEDILLGEGSDSSMVQLRPCLVTELSGVDPVTIFTKSLPESTLPVSGISNEETMREYEDLKLSLLLYDAMLIFVGTSVASFSAGENVSFAFLTGGMGGFFYLLLLQRSVDGLPAAELTSTNTGQTNQNFGGSKAPIFVFALAIGFTLLTVKYGSGDVPIVFTPKQLIAGMIGFLACKVSVVLAAVKPLPISLRINEPFRKEVKNFQMCSTISFAGKTYIGESNGRIRRRISMVTAAKAQVITAPKQRSRPVFPELSIQGFPLADLHVQEIVQRQSQTRSVDGEGGRRRPQFNPSFLEEAYERCKNLCAEYAKTFYLGTLLMTEERQKAIWAIYGENSTLYVHVVSRVWCRRTDELVDGPNSDYMSSEVLDRWEQRLEDIFEGRPYDMLDAALTHTVFNFPLDIKPFRDMIEGMRMDTQKCRYHNFQELYLYCYYVAGTVGLMSVPIMGIAPDSRISTQSTYDSALYLGIGNQLTNILRDVGEDAMRGRVYLPQDELAQFGLCDNDVFSRKVTDQWRAFMKKQITRARFYFNLAEEGASQLDKASRWPVWSSLLIYRNILDAIEDNDYDNLTKRAYVKRAKKLLMLPLAYTRSLSTHNLMSQ</sequence>
<dbReference type="PROSITE" id="PS01044">
    <property type="entry name" value="SQUALEN_PHYTOEN_SYN_1"/>
    <property type="match status" value="1"/>
</dbReference>
<gene>
    <name evidence="10" type="ORF">DVH24_038030</name>
</gene>
<dbReference type="InterPro" id="IPR033904">
    <property type="entry name" value="Trans_IPPS_HH"/>
</dbReference>
<feature type="transmembrane region" description="Helical" evidence="8">
    <location>
        <begin position="560"/>
        <end position="578"/>
    </location>
</feature>
<evidence type="ECO:0000256" key="8">
    <source>
        <dbReference type="SAM" id="Phobius"/>
    </source>
</evidence>
<keyword evidence="5" id="KW-0808">Transferase</keyword>
<dbReference type="PANTHER" id="PTHR31480">
    <property type="entry name" value="BIFUNCTIONAL LYCOPENE CYCLASE/PHYTOENE SYNTHASE"/>
    <property type="match status" value="1"/>
</dbReference>
<evidence type="ECO:0000256" key="2">
    <source>
        <dbReference type="ARBA" id="ARBA00005172"/>
    </source>
</evidence>
<dbReference type="PROSITE" id="PS01045">
    <property type="entry name" value="SQUALEN_PHYTOEN_SYN_2"/>
    <property type="match status" value="1"/>
</dbReference>
<evidence type="ECO:0000256" key="7">
    <source>
        <dbReference type="ARBA" id="ARBA00023229"/>
    </source>
</evidence>
<dbReference type="AlphaFoldDB" id="A0A498K8Q1"/>
<dbReference type="InterPro" id="IPR002060">
    <property type="entry name" value="Squ/phyt_synthse"/>
</dbReference>
<evidence type="ECO:0000256" key="5">
    <source>
        <dbReference type="ARBA" id="ARBA00022679"/>
    </source>
</evidence>
<keyword evidence="8" id="KW-0472">Membrane</keyword>
<keyword evidence="8" id="KW-0812">Transmembrane</keyword>
<feature type="transmembrane region" description="Helical" evidence="8">
    <location>
        <begin position="639"/>
        <end position="658"/>
    </location>
</feature>
<dbReference type="Proteomes" id="UP000290289">
    <property type="component" value="Chromosome 3"/>
</dbReference>
<dbReference type="GO" id="GO:0046905">
    <property type="term" value="F:15-cis-phytoene synthase activity"/>
    <property type="evidence" value="ECO:0007669"/>
    <property type="project" value="UniProtKB-EC"/>
</dbReference>
<dbReference type="SFLD" id="SFLDS00005">
    <property type="entry name" value="Isoprenoid_Synthase_Type_I"/>
    <property type="match status" value="1"/>
</dbReference>
<dbReference type="GO" id="GO:0004311">
    <property type="term" value="F:geranylgeranyl diphosphate synthase activity"/>
    <property type="evidence" value="ECO:0007669"/>
    <property type="project" value="InterPro"/>
</dbReference>
<dbReference type="FunFam" id="1.10.600.10:FF:000004">
    <property type="entry name" value="Phytoene synthase chloroplastic"/>
    <property type="match status" value="1"/>
</dbReference>
<dbReference type="Pfam" id="PF24938">
    <property type="entry name" value="DUF7755"/>
    <property type="match status" value="1"/>
</dbReference>
<feature type="transmembrane region" description="Helical" evidence="8">
    <location>
        <begin position="609"/>
        <end position="627"/>
    </location>
</feature>
<evidence type="ECO:0000256" key="4">
    <source>
        <dbReference type="ARBA" id="ARBA00012396"/>
    </source>
</evidence>
<dbReference type="GO" id="GO:0051996">
    <property type="term" value="F:squalene synthase [NAD(P)H] activity"/>
    <property type="evidence" value="ECO:0007669"/>
    <property type="project" value="InterPro"/>
</dbReference>
<comment type="catalytic activity">
    <reaction evidence="1">
        <text>2 (2E,6E,10E)-geranylgeranyl diphosphate = 15-cis-phytoene + 2 diphosphate</text>
        <dbReference type="Rhea" id="RHEA:34475"/>
        <dbReference type="ChEBI" id="CHEBI:27787"/>
        <dbReference type="ChEBI" id="CHEBI:33019"/>
        <dbReference type="ChEBI" id="CHEBI:58756"/>
        <dbReference type="EC" id="2.5.1.32"/>
    </reaction>
</comment>
<keyword evidence="8" id="KW-1133">Transmembrane helix</keyword>
<evidence type="ECO:0000259" key="9">
    <source>
        <dbReference type="Pfam" id="PF24938"/>
    </source>
</evidence>